<sequence length="389" mass="42583">MAHTSDDVAFDATWHPPPPPSAHGSAGNLLQASHISRQSDEKMREADIRAHVMRRGHQGLGYEPEDHTAARSSGSITFVPAGSGILDHSSGSDSHRGGLRQLLDGAGGSEHLMLLVANFGAMDRQVQGEKLCDYLTRNNHLVLMQEAAGTVYSMLAKLRAMACSVSPHALTSILAGGSGRKSVRSLYPAHDGLIPRPWAQSGRHAIRFHGGAVSWHHLQDGTFLRRAGLDFVRVMSLHYESSAAKKPDSVRYVLASLWRLCRRDKIRLVGGDFNQASGLLEESLQAISASVTGFSYQLQHGHSPEIAAIILNWPNTEPLLMKKRADKLDAAAVETDKDSHYPLVVCIGQSEEALRGHKRSPAEMERRKDKKKAALDEKRLAKKQRMSAK</sequence>
<organism evidence="2 3">
    <name type="scientific">Symbiodinium natans</name>
    <dbReference type="NCBI Taxonomy" id="878477"/>
    <lineage>
        <taxon>Eukaryota</taxon>
        <taxon>Sar</taxon>
        <taxon>Alveolata</taxon>
        <taxon>Dinophyceae</taxon>
        <taxon>Suessiales</taxon>
        <taxon>Symbiodiniaceae</taxon>
        <taxon>Symbiodinium</taxon>
    </lineage>
</organism>
<keyword evidence="3" id="KW-1185">Reference proteome</keyword>
<comment type="caution">
    <text evidence="2">The sequence shown here is derived from an EMBL/GenBank/DDBJ whole genome shotgun (WGS) entry which is preliminary data.</text>
</comment>
<protein>
    <recommendedName>
        <fullName evidence="4">Endonuclease/exonuclease/phosphatase domain-containing protein</fullName>
    </recommendedName>
</protein>
<feature type="compositionally biased region" description="Basic and acidic residues" evidence="1">
    <location>
        <begin position="353"/>
        <end position="379"/>
    </location>
</feature>
<evidence type="ECO:0008006" key="4">
    <source>
        <dbReference type="Google" id="ProtNLM"/>
    </source>
</evidence>
<feature type="region of interest" description="Disordered" evidence="1">
    <location>
        <begin position="353"/>
        <end position="389"/>
    </location>
</feature>
<gene>
    <name evidence="2" type="ORF">SNAT2548_LOCUS24060</name>
</gene>
<evidence type="ECO:0000313" key="3">
    <source>
        <dbReference type="Proteomes" id="UP000604046"/>
    </source>
</evidence>
<dbReference type="AlphaFoldDB" id="A0A812RHP2"/>
<dbReference type="Proteomes" id="UP000604046">
    <property type="component" value="Unassembled WGS sequence"/>
</dbReference>
<name>A0A812RHP2_9DINO</name>
<feature type="region of interest" description="Disordered" evidence="1">
    <location>
        <begin position="1"/>
        <end position="27"/>
    </location>
</feature>
<evidence type="ECO:0000313" key="2">
    <source>
        <dbReference type="EMBL" id="CAE7442507.1"/>
    </source>
</evidence>
<proteinExistence type="predicted"/>
<feature type="compositionally biased region" description="Basic residues" evidence="1">
    <location>
        <begin position="380"/>
        <end position="389"/>
    </location>
</feature>
<accession>A0A812RHP2</accession>
<dbReference type="EMBL" id="CAJNDS010002344">
    <property type="protein sequence ID" value="CAE7442507.1"/>
    <property type="molecule type" value="Genomic_DNA"/>
</dbReference>
<evidence type="ECO:0000256" key="1">
    <source>
        <dbReference type="SAM" id="MobiDB-lite"/>
    </source>
</evidence>
<reference evidence="2" key="1">
    <citation type="submission" date="2021-02" db="EMBL/GenBank/DDBJ databases">
        <authorList>
            <person name="Dougan E. K."/>
            <person name="Rhodes N."/>
            <person name="Thang M."/>
            <person name="Chan C."/>
        </authorList>
    </citation>
    <scope>NUCLEOTIDE SEQUENCE</scope>
</reference>